<dbReference type="PANTHER" id="PTHR43066">
    <property type="entry name" value="RHOMBOID-RELATED PROTEIN"/>
    <property type="match status" value="1"/>
</dbReference>
<dbReference type="STRING" id="1217970.SAMN05444002_2386"/>
<comment type="subcellular location">
    <subcellularLocation>
        <location evidence="1">Membrane</location>
        <topology evidence="1">Multi-pass membrane protein</topology>
    </subcellularLocation>
</comment>
<dbReference type="InterPro" id="IPR022764">
    <property type="entry name" value="Peptidase_S54_rhomboid_dom"/>
</dbReference>
<feature type="region of interest" description="Disordered" evidence="7">
    <location>
        <begin position="225"/>
        <end position="244"/>
    </location>
</feature>
<feature type="transmembrane region" description="Helical" evidence="8">
    <location>
        <begin position="15"/>
        <end position="36"/>
    </location>
</feature>
<dbReference type="AlphaFoldDB" id="A0A1N6GCY1"/>
<evidence type="ECO:0000256" key="2">
    <source>
        <dbReference type="ARBA" id="ARBA00022475"/>
    </source>
</evidence>
<keyword evidence="4 8" id="KW-0812">Transmembrane</keyword>
<evidence type="ECO:0000256" key="8">
    <source>
        <dbReference type="SAM" id="Phobius"/>
    </source>
</evidence>
<feature type="domain" description="Peptidase S54 rhomboid" evidence="9">
    <location>
        <begin position="57"/>
        <end position="200"/>
    </location>
</feature>
<evidence type="ECO:0000256" key="6">
    <source>
        <dbReference type="ARBA" id="ARBA00023136"/>
    </source>
</evidence>
<evidence type="ECO:0000256" key="1">
    <source>
        <dbReference type="ARBA" id="ARBA00004141"/>
    </source>
</evidence>
<feature type="transmembrane region" description="Helical" evidence="8">
    <location>
        <begin position="93"/>
        <end position="113"/>
    </location>
</feature>
<dbReference type="GO" id="GO:0006508">
    <property type="term" value="P:proteolysis"/>
    <property type="evidence" value="ECO:0007669"/>
    <property type="project" value="UniProtKB-KW"/>
</dbReference>
<evidence type="ECO:0000313" key="10">
    <source>
        <dbReference type="EMBL" id="SIO05405.1"/>
    </source>
</evidence>
<organism evidence="10 11">
    <name type="scientific">Vannielia litorea</name>
    <dbReference type="NCBI Taxonomy" id="1217970"/>
    <lineage>
        <taxon>Bacteria</taxon>
        <taxon>Pseudomonadati</taxon>
        <taxon>Pseudomonadota</taxon>
        <taxon>Alphaproteobacteria</taxon>
        <taxon>Rhodobacterales</taxon>
        <taxon>Paracoccaceae</taxon>
        <taxon>Vannielia</taxon>
    </lineage>
</organism>
<evidence type="ECO:0000313" key="11">
    <source>
        <dbReference type="Proteomes" id="UP000184932"/>
    </source>
</evidence>
<feature type="transmembrane region" description="Helical" evidence="8">
    <location>
        <begin position="56"/>
        <end position="81"/>
    </location>
</feature>
<evidence type="ECO:0000256" key="4">
    <source>
        <dbReference type="ARBA" id="ARBA00022692"/>
    </source>
</evidence>
<feature type="transmembrane region" description="Helical" evidence="8">
    <location>
        <begin position="119"/>
        <end position="139"/>
    </location>
</feature>
<dbReference type="Gene3D" id="1.20.1540.10">
    <property type="entry name" value="Rhomboid-like"/>
    <property type="match status" value="1"/>
</dbReference>
<dbReference type="FunFam" id="1.20.1540.10:FF:000027">
    <property type="entry name" value="Rhomboid family intramembrane serine protease"/>
    <property type="match status" value="1"/>
</dbReference>
<keyword evidence="10" id="KW-0645">Protease</keyword>
<dbReference type="PANTHER" id="PTHR43066:SF26">
    <property type="entry name" value="RHOMBOID PROTEASE GLPG"/>
    <property type="match status" value="1"/>
</dbReference>
<accession>A0A1N6GCY1</accession>
<dbReference type="Proteomes" id="UP000184932">
    <property type="component" value="Unassembled WGS sequence"/>
</dbReference>
<gene>
    <name evidence="10" type="ORF">SAMN05444002_2386</name>
</gene>
<dbReference type="RefSeq" id="WP_074256412.1">
    <property type="nucleotide sequence ID" value="NZ_FSRL01000001.1"/>
</dbReference>
<reference evidence="11" key="1">
    <citation type="submission" date="2016-11" db="EMBL/GenBank/DDBJ databases">
        <authorList>
            <person name="Varghese N."/>
            <person name="Submissions S."/>
        </authorList>
    </citation>
    <scope>NUCLEOTIDE SEQUENCE [LARGE SCALE GENOMIC DNA]</scope>
    <source>
        <strain evidence="11">DSM 29440</strain>
    </source>
</reference>
<dbReference type="SUPFAM" id="SSF144091">
    <property type="entry name" value="Rhomboid-like"/>
    <property type="match status" value="1"/>
</dbReference>
<keyword evidence="6 8" id="KW-0472">Membrane</keyword>
<keyword evidence="5 8" id="KW-1133">Transmembrane helix</keyword>
<keyword evidence="2" id="KW-1003">Cell membrane</keyword>
<dbReference type="GO" id="GO:0016020">
    <property type="term" value="C:membrane"/>
    <property type="evidence" value="ECO:0007669"/>
    <property type="project" value="UniProtKB-SubCell"/>
</dbReference>
<keyword evidence="10" id="KW-0378">Hydrolase</keyword>
<evidence type="ECO:0000259" key="9">
    <source>
        <dbReference type="Pfam" id="PF01694"/>
    </source>
</evidence>
<evidence type="ECO:0000256" key="3">
    <source>
        <dbReference type="ARBA" id="ARBA00022519"/>
    </source>
</evidence>
<dbReference type="InterPro" id="IPR035952">
    <property type="entry name" value="Rhomboid-like_sf"/>
</dbReference>
<dbReference type="GO" id="GO:0004252">
    <property type="term" value="F:serine-type endopeptidase activity"/>
    <property type="evidence" value="ECO:0007669"/>
    <property type="project" value="InterPro"/>
</dbReference>
<evidence type="ECO:0000256" key="7">
    <source>
        <dbReference type="SAM" id="MobiDB-lite"/>
    </source>
</evidence>
<dbReference type="Pfam" id="PF01694">
    <property type="entry name" value="Rhomboid"/>
    <property type="match status" value="1"/>
</dbReference>
<dbReference type="EMBL" id="FSRL01000001">
    <property type="protein sequence ID" value="SIO05405.1"/>
    <property type="molecule type" value="Genomic_DNA"/>
</dbReference>
<name>A0A1N6GCY1_9RHOB</name>
<feature type="transmembrane region" description="Helical" evidence="8">
    <location>
        <begin position="146"/>
        <end position="168"/>
    </location>
</feature>
<feature type="transmembrane region" description="Helical" evidence="8">
    <location>
        <begin position="188"/>
        <end position="207"/>
    </location>
</feature>
<protein>
    <submittedName>
        <fullName evidence="10">Membrane associated serine protease, rhomboid family</fullName>
    </submittedName>
</protein>
<keyword evidence="3" id="KW-0997">Cell inner membrane</keyword>
<sequence>MFPIRDHNPSRKTPWVTLALIVANVAVFVLMTLPLNDRQLYALYTEFGVTPARVEALDYLTAMFLHGGILHLIGNMLFLWIFGDNLEEEMGHLPFLAFYLATGVVATWLHVAASPGSMVPLVGASGAIAGVMGGYLLLYPRARIDVLFIIVIIPKVWPIPAWIVLAVWFGLQLANGAMTVGSGGGVAYWAHVGGFIAGVIGTLPWFLKEGAARWWQRTDGHPPHPEADYGRLSSTSIPTVRRRR</sequence>
<evidence type="ECO:0000256" key="5">
    <source>
        <dbReference type="ARBA" id="ARBA00022989"/>
    </source>
</evidence>
<proteinExistence type="predicted"/>
<dbReference type="OrthoDB" id="9813074at2"/>
<keyword evidence="11" id="KW-1185">Reference proteome</keyword>